<dbReference type="PANTHER" id="PTHR46732:SF8">
    <property type="entry name" value="ATP-DEPENDENT PROTEASE LA (LON) DOMAIN PROTEIN"/>
    <property type="match status" value="1"/>
</dbReference>
<dbReference type="SUPFAM" id="SSF88697">
    <property type="entry name" value="PUA domain-like"/>
    <property type="match status" value="1"/>
</dbReference>
<feature type="domain" description="Lon N-terminal" evidence="1">
    <location>
        <begin position="1"/>
        <end position="204"/>
    </location>
</feature>
<evidence type="ECO:0000259" key="1">
    <source>
        <dbReference type="PROSITE" id="PS51787"/>
    </source>
</evidence>
<dbReference type="SMART" id="SM00464">
    <property type="entry name" value="LON"/>
    <property type="match status" value="1"/>
</dbReference>
<accession>A0A1Q4K410</accession>
<dbReference type="Gene3D" id="2.30.130.40">
    <property type="entry name" value="LON domain-like"/>
    <property type="match status" value="1"/>
</dbReference>
<reference evidence="2 4" key="1">
    <citation type="submission" date="2020-12" db="EMBL/GenBank/DDBJ databases">
        <title>Draft genome sequence of furan degrading bacterial strain FUR100.</title>
        <authorList>
            <person name="Woiski C."/>
        </authorList>
    </citation>
    <scope>NUCLEOTIDE SEQUENCE [LARGE SCALE GENOMIC DNA]</scope>
    <source>
        <strain evidence="2 4">FUR100</strain>
    </source>
</reference>
<dbReference type="OrthoDB" id="25394at2"/>
<organism evidence="2 4">
    <name type="scientific">Rhodococcus erythropolis</name>
    <name type="common">Arthrobacter picolinophilus</name>
    <dbReference type="NCBI Taxonomy" id="1833"/>
    <lineage>
        <taxon>Bacteria</taxon>
        <taxon>Bacillati</taxon>
        <taxon>Actinomycetota</taxon>
        <taxon>Actinomycetes</taxon>
        <taxon>Mycobacteriales</taxon>
        <taxon>Nocardiaceae</taxon>
        <taxon>Rhodococcus</taxon>
        <taxon>Rhodococcus erythropolis group</taxon>
    </lineage>
</organism>
<dbReference type="PROSITE" id="PS51787">
    <property type="entry name" value="LON_N"/>
    <property type="match status" value="1"/>
</dbReference>
<evidence type="ECO:0000313" key="4">
    <source>
        <dbReference type="Proteomes" id="UP000627573"/>
    </source>
</evidence>
<dbReference type="InterPro" id="IPR015947">
    <property type="entry name" value="PUA-like_sf"/>
</dbReference>
<gene>
    <name evidence="2" type="ORF">I3517_10140</name>
    <name evidence="3" type="ORF">QIE55_25780</name>
</gene>
<evidence type="ECO:0000313" key="3">
    <source>
        <dbReference type="EMBL" id="WGV48901.1"/>
    </source>
</evidence>
<dbReference type="EMBL" id="CP124545">
    <property type="protein sequence ID" value="WGV48901.1"/>
    <property type="molecule type" value="Genomic_DNA"/>
</dbReference>
<protein>
    <submittedName>
        <fullName evidence="2">LON peptidase substrate-binding domain-containing protein</fullName>
    </submittedName>
</protein>
<dbReference type="AlphaFoldDB" id="A0A1Q4K410"/>
<dbReference type="Proteomes" id="UP001230933">
    <property type="component" value="Chromosome"/>
</dbReference>
<name>A0A1Q4K410_RHOER</name>
<dbReference type="InterPro" id="IPR003111">
    <property type="entry name" value="Lon_prtase_N"/>
</dbReference>
<keyword evidence="4" id="KW-1185">Reference proteome</keyword>
<dbReference type="STRING" id="1833.XU06_25340"/>
<reference evidence="3" key="2">
    <citation type="submission" date="2023-08" db="EMBL/GenBank/DDBJ databases">
        <title>Isolation and Characterization of Rhodococcus erythropolis MGMM8.</title>
        <authorList>
            <person name="Diabankana R.G.C."/>
            <person name="Afordoanyi D.M."/>
            <person name="Validov S.Z."/>
        </authorList>
    </citation>
    <scope>NUCLEOTIDE SEQUENCE</scope>
    <source>
        <strain evidence="3">MGMM8</strain>
    </source>
</reference>
<dbReference type="RefSeq" id="WP_003940076.1">
    <property type="nucleotide sequence ID" value="NZ_AP018733.1"/>
</dbReference>
<dbReference type="EMBL" id="JAECSB010000031">
    <property type="protein sequence ID" value="MBH5142975.1"/>
    <property type="molecule type" value="Genomic_DNA"/>
</dbReference>
<dbReference type="InterPro" id="IPR046336">
    <property type="entry name" value="Lon_prtase_N_sf"/>
</dbReference>
<dbReference type="GeneID" id="64143040"/>
<proteinExistence type="predicted"/>
<dbReference type="Proteomes" id="UP000627573">
    <property type="component" value="Unassembled WGS sequence"/>
</dbReference>
<dbReference type="PANTHER" id="PTHR46732">
    <property type="entry name" value="ATP-DEPENDENT PROTEASE LA (LON) DOMAIN PROTEIN"/>
    <property type="match status" value="1"/>
</dbReference>
<evidence type="ECO:0000313" key="2">
    <source>
        <dbReference type="EMBL" id="MBH5142975.1"/>
    </source>
</evidence>
<dbReference type="Pfam" id="PF02190">
    <property type="entry name" value="LON_substr_bdg"/>
    <property type="match status" value="1"/>
</dbReference>
<sequence>MPIFPMFPLGSALLPGEVLPLNIFEPRYRALVENVLEAADGPLFGVVLIARGHEVGGGESRHDVGTLARIESHVAMGAGRYQLYCRTEDRIRVNRWLPDDPYPLAEVELWPDENNGTPVTAYEYDSLLERIEFMYGMLGKLALRAGEQTPRMPVPPDPLDPLGSRLYALARSIPMGDADRLAILTAPGADERIRTLSEAVENTIEVAQFNLL</sequence>